<keyword evidence="1" id="KW-1133">Transmembrane helix</keyword>
<proteinExistence type="predicted"/>
<comment type="caution">
    <text evidence="2">The sequence shown here is derived from an EMBL/GenBank/DDBJ whole genome shotgun (WGS) entry which is preliminary data.</text>
</comment>
<reference evidence="2" key="2">
    <citation type="submission" date="2023-04" db="EMBL/GenBank/DDBJ databases">
        <authorList>
            <person name="Bruccoleri R.E."/>
            <person name="Oakeley E.J."/>
            <person name="Faust A.-M."/>
            <person name="Dessus-Babus S."/>
            <person name="Altorfer M."/>
            <person name="Burckhardt D."/>
            <person name="Oertli M."/>
            <person name="Naumann U."/>
            <person name="Petersen F."/>
            <person name="Wong J."/>
        </authorList>
    </citation>
    <scope>NUCLEOTIDE SEQUENCE</scope>
    <source>
        <strain evidence="2">GSM-AAB239-AS_SAM_17_03QT</strain>
        <tissue evidence="2">Leaf</tissue>
    </source>
</reference>
<keyword evidence="3" id="KW-1185">Reference proteome</keyword>
<evidence type="ECO:0000313" key="3">
    <source>
        <dbReference type="Proteomes" id="UP001140949"/>
    </source>
</evidence>
<gene>
    <name evidence="2" type="ORF">M6B38_196900</name>
</gene>
<keyword evidence="1" id="KW-0472">Membrane</keyword>
<reference evidence="2" key="1">
    <citation type="journal article" date="2023" name="GigaByte">
        <title>Genome assembly of the bearded iris, Iris pallida Lam.</title>
        <authorList>
            <person name="Bruccoleri R.E."/>
            <person name="Oakeley E.J."/>
            <person name="Faust A.M.E."/>
            <person name="Altorfer M."/>
            <person name="Dessus-Babus S."/>
            <person name="Burckhardt D."/>
            <person name="Oertli M."/>
            <person name="Naumann U."/>
            <person name="Petersen F."/>
            <person name="Wong J."/>
        </authorList>
    </citation>
    <scope>NUCLEOTIDE SEQUENCE</scope>
    <source>
        <strain evidence="2">GSM-AAB239-AS_SAM_17_03QT</strain>
    </source>
</reference>
<dbReference type="EMBL" id="JANAVB010037819">
    <property type="protein sequence ID" value="KAJ6801607.1"/>
    <property type="molecule type" value="Genomic_DNA"/>
</dbReference>
<dbReference type="AlphaFoldDB" id="A0AAX6EBX4"/>
<feature type="transmembrane region" description="Helical" evidence="1">
    <location>
        <begin position="38"/>
        <end position="62"/>
    </location>
</feature>
<sequence length="123" mass="13455">MDVPLFPLSRVPLGPTLSLHPDHHHHLFTPRLLRQGLLLMQLLLPAVAVVATAVLLTTGMSYPSSLTSSGRRKVDSPTPLVTWVKPSVKRLRRENSAVYSSTERLSCSRLSNSFSNSLRAASG</sequence>
<evidence type="ECO:0000256" key="1">
    <source>
        <dbReference type="SAM" id="Phobius"/>
    </source>
</evidence>
<accession>A0AAX6EBX4</accession>
<name>A0AAX6EBX4_IRIPA</name>
<keyword evidence="1" id="KW-0812">Transmembrane</keyword>
<evidence type="ECO:0000313" key="2">
    <source>
        <dbReference type="EMBL" id="KAJ6801607.1"/>
    </source>
</evidence>
<dbReference type="Proteomes" id="UP001140949">
    <property type="component" value="Unassembled WGS sequence"/>
</dbReference>
<protein>
    <submittedName>
        <fullName evidence="2">Uncharacterized protein</fullName>
    </submittedName>
</protein>
<organism evidence="2 3">
    <name type="scientific">Iris pallida</name>
    <name type="common">Sweet iris</name>
    <dbReference type="NCBI Taxonomy" id="29817"/>
    <lineage>
        <taxon>Eukaryota</taxon>
        <taxon>Viridiplantae</taxon>
        <taxon>Streptophyta</taxon>
        <taxon>Embryophyta</taxon>
        <taxon>Tracheophyta</taxon>
        <taxon>Spermatophyta</taxon>
        <taxon>Magnoliopsida</taxon>
        <taxon>Liliopsida</taxon>
        <taxon>Asparagales</taxon>
        <taxon>Iridaceae</taxon>
        <taxon>Iridoideae</taxon>
        <taxon>Irideae</taxon>
        <taxon>Iris</taxon>
    </lineage>
</organism>